<dbReference type="InterPro" id="IPR006311">
    <property type="entry name" value="TAT_signal"/>
</dbReference>
<accession>A0ABV6JVY1</accession>
<name>A0ABV6JVY1_9PROT</name>
<dbReference type="EMBL" id="JBHLUN010000012">
    <property type="protein sequence ID" value="MFC0409884.1"/>
    <property type="molecule type" value="Genomic_DNA"/>
</dbReference>
<keyword evidence="2" id="KW-0119">Carbohydrate metabolism</keyword>
<dbReference type="PANTHER" id="PTHR30344">
    <property type="entry name" value="6-PHOSPHOGLUCONOLACTONASE-RELATED"/>
    <property type="match status" value="1"/>
</dbReference>
<reference evidence="3 4" key="1">
    <citation type="submission" date="2024-09" db="EMBL/GenBank/DDBJ databases">
        <authorList>
            <person name="Sun Q."/>
            <person name="Mori K."/>
        </authorList>
    </citation>
    <scope>NUCLEOTIDE SEQUENCE [LARGE SCALE GENOMIC DNA]</scope>
    <source>
        <strain evidence="3 4">TBRC 5777</strain>
    </source>
</reference>
<dbReference type="InterPro" id="IPR019405">
    <property type="entry name" value="Lactonase_7-beta_prop"/>
</dbReference>
<dbReference type="PROSITE" id="PS51318">
    <property type="entry name" value="TAT"/>
    <property type="match status" value="1"/>
</dbReference>
<dbReference type="Proteomes" id="UP001589865">
    <property type="component" value="Unassembled WGS sequence"/>
</dbReference>
<keyword evidence="2" id="KW-0313">Glucose metabolism</keyword>
<comment type="caution">
    <text evidence="3">The sequence shown here is derived from an EMBL/GenBank/DDBJ whole genome shotgun (WGS) entry which is preliminary data.</text>
</comment>
<organism evidence="3 4">
    <name type="scientific">Roseomonas elaeocarpi</name>
    <dbReference type="NCBI Taxonomy" id="907779"/>
    <lineage>
        <taxon>Bacteria</taxon>
        <taxon>Pseudomonadati</taxon>
        <taxon>Pseudomonadota</taxon>
        <taxon>Alphaproteobacteria</taxon>
        <taxon>Acetobacterales</taxon>
        <taxon>Roseomonadaceae</taxon>
        <taxon>Roseomonas</taxon>
    </lineage>
</organism>
<dbReference type="RefSeq" id="WP_377045636.1">
    <property type="nucleotide sequence ID" value="NZ_JBHLUN010000012.1"/>
</dbReference>
<proteinExistence type="inferred from homology"/>
<evidence type="ECO:0000313" key="3">
    <source>
        <dbReference type="EMBL" id="MFC0409884.1"/>
    </source>
</evidence>
<sequence length="431" mass="45447">MDPREADETRIGRRDFSAMALSAATGGAAAGGAALAAAAPARAQKPPAHTSFHVAVGAELRRHAVDPGALTLAPLEAVTLPAAVQYAWQHPALPILYVAYSNRGTTNDRHGVQAFRIGEGGALTALAEPLTLDNRPIHLTVDPSGRFLLVAFNAPSELRVHGLREDGTIAGAVRQAATLDFGIYAHQVRVAPSGALVVLQTRGNDPTPTAKEDPGAIKVFRFRDGQLSDETSVAENGGIGFGPRHVDFHPTLPRLYASMERGNQLLTYGVGETGLSQHPLFTAGTVKGGAVLHLPVQYAGAIHLHPDGRTVYVVNRSDGTVEFNGAKVHGEGENSVAVFRLDAGSGEPVLAQTADTRSYHCRTFAIYPDGRMLVTASVAPLAERDGDAVRTVPARLTVFSVDGEGRLTFARTYDVDTAGGAQMFWCGMVTA</sequence>
<dbReference type="Gene3D" id="2.130.10.10">
    <property type="entry name" value="YVTN repeat-like/Quinoprotein amine dehydrogenase"/>
    <property type="match status" value="1"/>
</dbReference>
<dbReference type="Pfam" id="PF10282">
    <property type="entry name" value="Lactonase"/>
    <property type="match status" value="1"/>
</dbReference>
<comment type="similarity">
    <text evidence="1">Belongs to the cycloisomerase 2 family.</text>
</comment>
<keyword evidence="4" id="KW-1185">Reference proteome</keyword>
<evidence type="ECO:0000256" key="1">
    <source>
        <dbReference type="ARBA" id="ARBA00005564"/>
    </source>
</evidence>
<gene>
    <name evidence="3" type="ORF">ACFFGY_16655</name>
</gene>
<evidence type="ECO:0000256" key="2">
    <source>
        <dbReference type="ARBA" id="ARBA00022526"/>
    </source>
</evidence>
<evidence type="ECO:0000313" key="4">
    <source>
        <dbReference type="Proteomes" id="UP001589865"/>
    </source>
</evidence>
<dbReference type="PANTHER" id="PTHR30344:SF1">
    <property type="entry name" value="6-PHOSPHOGLUCONOLACTONASE"/>
    <property type="match status" value="1"/>
</dbReference>
<protein>
    <submittedName>
        <fullName evidence="3">Lactonase family protein</fullName>
    </submittedName>
</protein>
<dbReference type="InterPro" id="IPR050282">
    <property type="entry name" value="Cycloisomerase_2"/>
</dbReference>
<dbReference type="SUPFAM" id="SSF75011">
    <property type="entry name" value="3-carboxy-cis,cis-mucoante lactonizing enzyme"/>
    <property type="match status" value="1"/>
</dbReference>
<dbReference type="InterPro" id="IPR015943">
    <property type="entry name" value="WD40/YVTN_repeat-like_dom_sf"/>
</dbReference>